<dbReference type="CDD" id="cd17921">
    <property type="entry name" value="DEXHc_Ski2"/>
    <property type="match status" value="1"/>
</dbReference>
<evidence type="ECO:0000256" key="4">
    <source>
        <dbReference type="ARBA" id="ARBA00022840"/>
    </source>
</evidence>
<dbReference type="InterPro" id="IPR027417">
    <property type="entry name" value="P-loop_NTPase"/>
</dbReference>
<accession>A0ABU7V0H5</accession>
<dbReference type="RefSeq" id="WP_331703935.1">
    <property type="nucleotide sequence ID" value="NZ_JAZHBO010000002.1"/>
</dbReference>
<name>A0ABU7V0H5_9GAMM</name>
<gene>
    <name evidence="7" type="ORF">V3390_07105</name>
</gene>
<comment type="caution">
    <text evidence="7">The sequence shown here is derived from an EMBL/GenBank/DDBJ whole genome shotgun (WGS) entry which is preliminary data.</text>
</comment>
<evidence type="ECO:0000256" key="3">
    <source>
        <dbReference type="ARBA" id="ARBA00022806"/>
    </source>
</evidence>
<dbReference type="PANTHER" id="PTHR47961">
    <property type="entry name" value="DNA POLYMERASE THETA, PUTATIVE (AFU_ORTHOLOGUE AFUA_1G05260)-RELATED"/>
    <property type="match status" value="1"/>
</dbReference>
<dbReference type="SUPFAM" id="SSF52540">
    <property type="entry name" value="P-loop containing nucleoside triphosphate hydrolases"/>
    <property type="match status" value="1"/>
</dbReference>
<dbReference type="Proteomes" id="UP001356170">
    <property type="component" value="Unassembled WGS sequence"/>
</dbReference>
<evidence type="ECO:0000313" key="7">
    <source>
        <dbReference type="EMBL" id="MEF2155998.1"/>
    </source>
</evidence>
<dbReference type="Pfam" id="PF00270">
    <property type="entry name" value="DEAD"/>
    <property type="match status" value="1"/>
</dbReference>
<organism evidence="7 8">
    <name type="scientific">Aquilutibacter rugosus</name>
    <dbReference type="NCBI Taxonomy" id="3115820"/>
    <lineage>
        <taxon>Bacteria</taxon>
        <taxon>Pseudomonadati</taxon>
        <taxon>Pseudomonadota</taxon>
        <taxon>Gammaproteobacteria</taxon>
        <taxon>Lysobacterales</taxon>
        <taxon>Lysobacteraceae</taxon>
        <taxon>Aquilutibacter</taxon>
    </lineage>
</organism>
<dbReference type="GO" id="GO:0004386">
    <property type="term" value="F:helicase activity"/>
    <property type="evidence" value="ECO:0007669"/>
    <property type="project" value="UniProtKB-KW"/>
</dbReference>
<feature type="domain" description="Helicase ATP-binding" evidence="5">
    <location>
        <begin position="300"/>
        <end position="452"/>
    </location>
</feature>
<dbReference type="InterPro" id="IPR050474">
    <property type="entry name" value="Hel308_SKI2-like"/>
</dbReference>
<keyword evidence="3 7" id="KW-0347">Helicase</keyword>
<keyword evidence="2" id="KW-0378">Hydrolase</keyword>
<keyword evidence="1" id="KW-0547">Nucleotide-binding</keyword>
<evidence type="ECO:0000256" key="2">
    <source>
        <dbReference type="ARBA" id="ARBA00022801"/>
    </source>
</evidence>
<dbReference type="Gene3D" id="3.40.50.300">
    <property type="entry name" value="P-loop containing nucleotide triphosphate hydrolases"/>
    <property type="match status" value="2"/>
</dbReference>
<evidence type="ECO:0000259" key="5">
    <source>
        <dbReference type="PROSITE" id="PS51192"/>
    </source>
</evidence>
<dbReference type="PROSITE" id="PS51194">
    <property type="entry name" value="HELICASE_CTER"/>
    <property type="match status" value="1"/>
</dbReference>
<dbReference type="InterPro" id="IPR011545">
    <property type="entry name" value="DEAD/DEAH_box_helicase_dom"/>
</dbReference>
<protein>
    <submittedName>
        <fullName evidence="7">DEAD/DEAH box helicase</fullName>
    </submittedName>
</protein>
<evidence type="ECO:0000313" key="8">
    <source>
        <dbReference type="Proteomes" id="UP001356170"/>
    </source>
</evidence>
<sequence length="1134" mass="124713">METIEELTGFLRETTQDGYRGRLQARGQARALIRHDGHLPPDAPAFSEGIDADLADYGFSVLRASLALRELGGDQETWRRGFVHAGGAFEALVQNGPQEETFRGFYRTVGAAAYHLANYSALAFSLLTQAQADQNRSPAEDALALLIVRDLKGLGQRARAWLHDPVNGDEAISRAAAEGELDPDDVVSRVATSTMFRALVFFEFGLQTGHDSLVVEARNLLRRATSLTKAASAVSLWWILRITANLIDDLWSSSLHKVLPIQGPPGSGDYAQLRKLFVSELYSRRSSEVELWPSQLLAAQRAADVSDDLVVALPTSAGKTRIAEIAALMALACGHRVLIVTPLRALSAQTERSFRKTFTPLGFSVSSLYGSSGVAGTDEDALREQSIVIATPEKLDFALRNDPNIIDDVGLIVLDEGHLIGPSEREIRYENLVQRLLRRPDHDDRRIVCLSAILPAGDQLDDLTAWIRSDAPGDPIQSDWRPTRQRFGTLSWIGNSARLSFDLEHDGPFIRHFVPEVPPIRPRRTPFPRDNKELTLAAAWKFSEQGKRALVFCTQRDHVEGFAETALELQRRGFLPSLLANPQEVERAMAVGREWLGAEHPAVRCLAIGVAIHHGRLPGPFLREVEALLAAGVLRVTVASPTLAQGLNLNAAVLLIPNLYRAGTLITGEEFANVAGRAGRAFVDLEGLVIHVMHQPEDWRHQRWRELVTSAKARSLSSGIIVVVNEVIRRLSTSGVFAREDAMDYLSSTQGAWFPDAVESDQESDSIESLIERLDATVLGLIEALDAESADLPRLLDEALVGSLWSRQIARLDVLEKQKQLWILVSRAQLIWNKTTIEQRKGQFAMGVGLESGLAIDAIATELTELLDLGDAAALLGNVEVLTAALSGMGDKLLAIRPFVPDDPLPANWKDLLSAWIRGEDVAVIGQEGMRVVDDAFVYRLVWAIEAVRMNRRINGGESEMLVEGAAAACLEAGLPSNAMAMLVRAGLPSRVAAKAVVEQMAPDFTTRAEMKTWLRSAAVEAFDDVPNWPTLETKSIWQQFRRDVLSSVDGKWASQEWTMQWPSRSAFPMRVEIDPQSGQVSVATPDFVQLTTIRQKLQAEAPSLLEVEPLPDGTSVSIRRIGRGEARWTGHDV</sequence>
<keyword evidence="8" id="KW-1185">Reference proteome</keyword>
<dbReference type="SMART" id="SM00487">
    <property type="entry name" value="DEXDc"/>
    <property type="match status" value="1"/>
</dbReference>
<keyword evidence="4" id="KW-0067">ATP-binding</keyword>
<proteinExistence type="predicted"/>
<dbReference type="EMBL" id="JAZHBO010000002">
    <property type="protein sequence ID" value="MEF2155998.1"/>
    <property type="molecule type" value="Genomic_DNA"/>
</dbReference>
<reference evidence="7 8" key="1">
    <citation type="submission" date="2024-01" db="EMBL/GenBank/DDBJ databases">
        <title>Novel species of the genus Luteimonas isolated from rivers.</title>
        <authorList>
            <person name="Lu H."/>
        </authorList>
    </citation>
    <scope>NUCLEOTIDE SEQUENCE [LARGE SCALE GENOMIC DNA]</scope>
    <source>
        <strain evidence="7 8">FXH3W</strain>
    </source>
</reference>
<evidence type="ECO:0000259" key="6">
    <source>
        <dbReference type="PROSITE" id="PS51194"/>
    </source>
</evidence>
<feature type="domain" description="Helicase C-terminal" evidence="6">
    <location>
        <begin position="535"/>
        <end position="728"/>
    </location>
</feature>
<dbReference type="InterPro" id="IPR001650">
    <property type="entry name" value="Helicase_C-like"/>
</dbReference>
<dbReference type="PROSITE" id="PS51192">
    <property type="entry name" value="HELICASE_ATP_BIND_1"/>
    <property type="match status" value="1"/>
</dbReference>
<dbReference type="InterPro" id="IPR014001">
    <property type="entry name" value="Helicase_ATP-bd"/>
</dbReference>
<dbReference type="PANTHER" id="PTHR47961:SF10">
    <property type="entry name" value="ATP-DEPENDENT DNA HELICASE HEL308"/>
    <property type="match status" value="1"/>
</dbReference>
<evidence type="ECO:0000256" key="1">
    <source>
        <dbReference type="ARBA" id="ARBA00022741"/>
    </source>
</evidence>